<gene>
    <name evidence="1" type="ORF">FP2506_18684</name>
</gene>
<dbReference type="InterPro" id="IPR047111">
    <property type="entry name" value="YbaP-like"/>
</dbReference>
<dbReference type="Pfam" id="PF01963">
    <property type="entry name" value="TraB_PrgY_gumN"/>
    <property type="match status" value="1"/>
</dbReference>
<dbReference type="EMBL" id="AATP01000005">
    <property type="protein sequence ID" value="EAU40943.1"/>
    <property type="molecule type" value="Genomic_DNA"/>
</dbReference>
<dbReference type="STRING" id="217511.GCA_001463845_02014"/>
<evidence type="ECO:0008006" key="3">
    <source>
        <dbReference type="Google" id="ProtNLM"/>
    </source>
</evidence>
<dbReference type="PANTHER" id="PTHR40590:SF1">
    <property type="entry name" value="CYTOPLASMIC PROTEIN"/>
    <property type="match status" value="1"/>
</dbReference>
<keyword evidence="2" id="KW-1185">Reference proteome</keyword>
<protein>
    <recommendedName>
        <fullName evidence="3">Polysaccharide biosynthesis protein GumN</fullName>
    </recommendedName>
</protein>
<evidence type="ECO:0000313" key="2">
    <source>
        <dbReference type="Proteomes" id="UP000004310"/>
    </source>
</evidence>
<reference evidence="1 2" key="1">
    <citation type="journal article" date="2010" name="J. Bacteriol.">
        <title>Genome sequence of Fulvimarina pelagi HTCC2506T, a Mn(II)-oxidizing alphaproteobacterium possessing an aerobic anoxygenic photosynthetic gene cluster and Xanthorhodopsin.</title>
        <authorList>
            <person name="Kang I."/>
            <person name="Oh H.M."/>
            <person name="Lim S.I."/>
            <person name="Ferriera S."/>
            <person name="Giovannoni S.J."/>
            <person name="Cho J.C."/>
        </authorList>
    </citation>
    <scope>NUCLEOTIDE SEQUENCE [LARGE SCALE GENOMIC DNA]</scope>
    <source>
        <strain evidence="1 2">HTCC2506</strain>
    </source>
</reference>
<name>Q0G0P6_9HYPH</name>
<dbReference type="PANTHER" id="PTHR40590">
    <property type="entry name" value="CYTOPLASMIC PROTEIN-RELATED"/>
    <property type="match status" value="1"/>
</dbReference>
<dbReference type="Proteomes" id="UP000004310">
    <property type="component" value="Unassembled WGS sequence"/>
</dbReference>
<dbReference type="eggNOG" id="COG3735">
    <property type="taxonomic scope" value="Bacteria"/>
</dbReference>
<proteinExistence type="predicted"/>
<dbReference type="RefSeq" id="WP_007068851.1">
    <property type="nucleotide sequence ID" value="NZ_DS022272.1"/>
</dbReference>
<dbReference type="InterPro" id="IPR002816">
    <property type="entry name" value="TraB/PrgY/GumN_fam"/>
</dbReference>
<sequence>MRNAAIARIEAICDRIYAAALSLPLLIVALMLAGLFIGSAAALERTFPPETTLASCGKDLRTTLTADEKATINEVKNKTIAGEGLFWRIEKEGLEPSHLLGTIHLPDPRVVALPGKVANAIDNADRTILEIAEIADPSAMAKIMFSMPDIMMLSGDKTLSSLLSDDQYETVSKGLAKKSIPIATMNKMQPWFISVSMAMPDCAALPKNDPSAALDPTLAKRAVAAGQAVIGLETVEEQLSVLASLPLETQIAQLVSAMEYVDAVNDMMETMIGLYEDEEIGAIMPTLQALFPDAEALVGGNAAFAAFEEAILDKRNLSMTERMIPMLEEGNSFVAVGALHLIGETGIVNSLREEGWTVTRLDRGE</sequence>
<comment type="caution">
    <text evidence="1">The sequence shown here is derived from an EMBL/GenBank/DDBJ whole genome shotgun (WGS) entry which is preliminary data.</text>
</comment>
<accession>Q0G0P6</accession>
<evidence type="ECO:0000313" key="1">
    <source>
        <dbReference type="EMBL" id="EAU40943.1"/>
    </source>
</evidence>
<organism evidence="1 2">
    <name type="scientific">Fulvimarina pelagi HTCC2506</name>
    <dbReference type="NCBI Taxonomy" id="314231"/>
    <lineage>
        <taxon>Bacteria</taxon>
        <taxon>Pseudomonadati</taxon>
        <taxon>Pseudomonadota</taxon>
        <taxon>Alphaproteobacteria</taxon>
        <taxon>Hyphomicrobiales</taxon>
        <taxon>Aurantimonadaceae</taxon>
        <taxon>Fulvimarina</taxon>
    </lineage>
</organism>
<dbReference type="AlphaFoldDB" id="Q0G0P6"/>
<dbReference type="CDD" id="cd14789">
    <property type="entry name" value="Tiki"/>
    <property type="match status" value="1"/>
</dbReference>
<dbReference type="HOGENOM" id="CLU_057525_1_0_5"/>